<organism evidence="1 2">
    <name type="scientific">Apatococcus fuscideae</name>
    <dbReference type="NCBI Taxonomy" id="2026836"/>
    <lineage>
        <taxon>Eukaryota</taxon>
        <taxon>Viridiplantae</taxon>
        <taxon>Chlorophyta</taxon>
        <taxon>core chlorophytes</taxon>
        <taxon>Trebouxiophyceae</taxon>
        <taxon>Chlorellales</taxon>
        <taxon>Chlorellaceae</taxon>
        <taxon>Apatococcus</taxon>
    </lineage>
</organism>
<evidence type="ECO:0000313" key="1">
    <source>
        <dbReference type="EMBL" id="KAK9868487.1"/>
    </source>
</evidence>
<protein>
    <submittedName>
        <fullName evidence="1">Uncharacterized protein</fullName>
    </submittedName>
</protein>
<reference evidence="1 2" key="1">
    <citation type="journal article" date="2024" name="Nat. Commun.">
        <title>Phylogenomics reveals the evolutionary origins of lichenization in chlorophyte algae.</title>
        <authorList>
            <person name="Puginier C."/>
            <person name="Libourel C."/>
            <person name="Otte J."/>
            <person name="Skaloud P."/>
            <person name="Haon M."/>
            <person name="Grisel S."/>
            <person name="Petersen M."/>
            <person name="Berrin J.G."/>
            <person name="Delaux P.M."/>
            <person name="Dal Grande F."/>
            <person name="Keller J."/>
        </authorList>
    </citation>
    <scope>NUCLEOTIDE SEQUENCE [LARGE SCALE GENOMIC DNA]</scope>
    <source>
        <strain evidence="1 2">SAG 2523</strain>
    </source>
</reference>
<comment type="caution">
    <text evidence="1">The sequence shown here is derived from an EMBL/GenBank/DDBJ whole genome shotgun (WGS) entry which is preliminary data.</text>
</comment>
<gene>
    <name evidence="1" type="ORF">WJX84_007325</name>
</gene>
<name>A0AAW1TJL4_9CHLO</name>
<proteinExistence type="predicted"/>
<dbReference type="EMBL" id="JALJOV010000026">
    <property type="protein sequence ID" value="KAK9868487.1"/>
    <property type="molecule type" value="Genomic_DNA"/>
</dbReference>
<dbReference type="Proteomes" id="UP001485043">
    <property type="component" value="Unassembled WGS sequence"/>
</dbReference>
<evidence type="ECO:0000313" key="2">
    <source>
        <dbReference type="Proteomes" id="UP001485043"/>
    </source>
</evidence>
<dbReference type="AlphaFoldDB" id="A0AAW1TJL4"/>
<keyword evidence="2" id="KW-1185">Reference proteome</keyword>
<sequence>MSAACLEMDLDLCKLSGLDEVPLSDKDRCSLLREWLGSRCLEHLSPPSRLPPAHYGSFLQKQAKRFTGPAKRDFPMLTIAEGKAQVGLLNPVTQKQRTLQKEAIHNAFESGSPYDFLDCFIVSTGWTLLEESAIEWTLVEFFTVNPDNPAVNERLEGTTGWKIHLAETPYPAS</sequence>
<accession>A0AAW1TJL4</accession>